<accession>A0A1Z5JT88</accession>
<dbReference type="Proteomes" id="UP000198406">
    <property type="component" value="Unassembled WGS sequence"/>
</dbReference>
<dbReference type="Gene3D" id="1.25.40.770">
    <property type="entry name" value="TAF6, C-terminal HEAT repeat domain"/>
    <property type="match status" value="1"/>
</dbReference>
<evidence type="ECO:0000256" key="4">
    <source>
        <dbReference type="ARBA" id="ARBA00023163"/>
    </source>
</evidence>
<evidence type="ECO:0000256" key="3">
    <source>
        <dbReference type="ARBA" id="ARBA00023015"/>
    </source>
</evidence>
<dbReference type="InterPro" id="IPR016024">
    <property type="entry name" value="ARM-type_fold"/>
</dbReference>
<dbReference type="InterPro" id="IPR011442">
    <property type="entry name" value="TAF6_C"/>
</dbReference>
<dbReference type="GO" id="GO:0005669">
    <property type="term" value="C:transcription factor TFIID complex"/>
    <property type="evidence" value="ECO:0007669"/>
    <property type="project" value="InterPro"/>
</dbReference>
<gene>
    <name evidence="7" type="ORF">FisN_5Hh482</name>
</gene>
<dbReference type="PANTHER" id="PTHR10221">
    <property type="entry name" value="TRANSCRIPTION INITIATION FACTOR TFIID SUBUNIT 6"/>
    <property type="match status" value="1"/>
</dbReference>
<dbReference type="InParanoid" id="A0A1Z5JT88"/>
<sequence>MQPQARQVLLDLVKEHISTTVRDAIVVQRHTKRARLHNGADVRYRLHASDINMALQLQGQERLYAVTLPELDDPQRSVNLADFLRQQDTMPAPPNEISAHVQWLAVDGKMTNAPKSNQSAASTATPLPETTASTTQLLQVHQLQSSLLSEELQLYFHRVTAAMEQPASQQQQDSVLQSVATDTGLQELVPFLVRYCQQELYRTMAQAPIRLAAALLSNPHLHLESHLHELLPALVTCIVAKQLPNRKIRPEAAHALFQACQQFGTEYINLKPRVLRALWQAVQQPSSDPKVWASQFGGIVAITLFGVRVIDALLLPTILDSWDDWEKCLLESVSEDLLMVQQASLDALSTFLRKVTLEEKAARLSRPELEEIMGDRLVALEGEENEYAMCVV</sequence>
<dbReference type="OrthoDB" id="361039at2759"/>
<dbReference type="GO" id="GO:0046695">
    <property type="term" value="C:SLIK (SAGA-like) complex"/>
    <property type="evidence" value="ECO:0007669"/>
    <property type="project" value="InterPro"/>
</dbReference>
<keyword evidence="5" id="KW-0539">Nucleus</keyword>
<dbReference type="InterPro" id="IPR046344">
    <property type="entry name" value="TAF6_C_sf"/>
</dbReference>
<dbReference type="EMBL" id="BDSP01000111">
    <property type="protein sequence ID" value="GAX17096.1"/>
    <property type="molecule type" value="Genomic_DNA"/>
</dbReference>
<protein>
    <submittedName>
        <fullName evidence="7">Transcription initiation factor TFIID subunit 6</fullName>
    </submittedName>
</protein>
<reference evidence="7 8" key="1">
    <citation type="journal article" date="2015" name="Plant Cell">
        <title>Oil accumulation by the oleaginous diatom Fistulifera solaris as revealed by the genome and transcriptome.</title>
        <authorList>
            <person name="Tanaka T."/>
            <person name="Maeda Y."/>
            <person name="Veluchamy A."/>
            <person name="Tanaka M."/>
            <person name="Abida H."/>
            <person name="Marechal E."/>
            <person name="Bowler C."/>
            <person name="Muto M."/>
            <person name="Sunaga Y."/>
            <person name="Tanaka M."/>
            <person name="Yoshino T."/>
            <person name="Taniguchi T."/>
            <person name="Fukuda Y."/>
            <person name="Nemoto M."/>
            <person name="Matsumoto M."/>
            <person name="Wong P.S."/>
            <person name="Aburatani S."/>
            <person name="Fujibuchi W."/>
        </authorList>
    </citation>
    <scope>NUCLEOTIDE SEQUENCE [LARGE SCALE GENOMIC DNA]</scope>
    <source>
        <strain evidence="7 8">JPCC DA0580</strain>
    </source>
</reference>
<dbReference type="Pfam" id="PF07571">
    <property type="entry name" value="TAF6_C"/>
    <property type="match status" value="1"/>
</dbReference>
<dbReference type="GO" id="GO:0000124">
    <property type="term" value="C:SAGA complex"/>
    <property type="evidence" value="ECO:0007669"/>
    <property type="project" value="InterPro"/>
</dbReference>
<keyword evidence="8" id="KW-1185">Reference proteome</keyword>
<organism evidence="7 8">
    <name type="scientific">Fistulifera solaris</name>
    <name type="common">Oleaginous diatom</name>
    <dbReference type="NCBI Taxonomy" id="1519565"/>
    <lineage>
        <taxon>Eukaryota</taxon>
        <taxon>Sar</taxon>
        <taxon>Stramenopiles</taxon>
        <taxon>Ochrophyta</taxon>
        <taxon>Bacillariophyta</taxon>
        <taxon>Bacillariophyceae</taxon>
        <taxon>Bacillariophycidae</taxon>
        <taxon>Naviculales</taxon>
        <taxon>Naviculaceae</taxon>
        <taxon>Fistulifera</taxon>
    </lineage>
</organism>
<keyword evidence="4" id="KW-0804">Transcription</keyword>
<comment type="similarity">
    <text evidence="2">Belongs to the TAF6 family.</text>
</comment>
<evidence type="ECO:0000256" key="2">
    <source>
        <dbReference type="ARBA" id="ARBA00007688"/>
    </source>
</evidence>
<keyword evidence="7" id="KW-0648">Protein biosynthesis</keyword>
<feature type="domain" description="TAF6 C-terminal HEAT repeat" evidence="6">
    <location>
        <begin position="146"/>
        <end position="318"/>
    </location>
</feature>
<dbReference type="GO" id="GO:0003713">
    <property type="term" value="F:transcription coactivator activity"/>
    <property type="evidence" value="ECO:0007669"/>
    <property type="project" value="TreeGrafter"/>
</dbReference>
<dbReference type="InterPro" id="IPR037796">
    <property type="entry name" value="TAF6"/>
</dbReference>
<name>A0A1Z5JT88_FISSO</name>
<evidence type="ECO:0000313" key="7">
    <source>
        <dbReference type="EMBL" id="GAX17096.1"/>
    </source>
</evidence>
<comment type="caution">
    <text evidence="7">The sequence shown here is derived from an EMBL/GenBank/DDBJ whole genome shotgun (WGS) entry which is preliminary data.</text>
</comment>
<keyword evidence="7" id="KW-0396">Initiation factor</keyword>
<evidence type="ECO:0000313" key="8">
    <source>
        <dbReference type="Proteomes" id="UP000198406"/>
    </source>
</evidence>
<dbReference type="GO" id="GO:0051123">
    <property type="term" value="P:RNA polymerase II preinitiation complex assembly"/>
    <property type="evidence" value="ECO:0007669"/>
    <property type="project" value="TreeGrafter"/>
</dbReference>
<dbReference type="GO" id="GO:0016251">
    <property type="term" value="F:RNA polymerase II general transcription initiation factor activity"/>
    <property type="evidence" value="ECO:0007669"/>
    <property type="project" value="InterPro"/>
</dbReference>
<dbReference type="CDD" id="cd08050">
    <property type="entry name" value="TAF6C"/>
    <property type="match status" value="1"/>
</dbReference>
<evidence type="ECO:0000256" key="1">
    <source>
        <dbReference type="ARBA" id="ARBA00004123"/>
    </source>
</evidence>
<evidence type="ECO:0000256" key="5">
    <source>
        <dbReference type="ARBA" id="ARBA00023242"/>
    </source>
</evidence>
<keyword evidence="3" id="KW-0805">Transcription regulation</keyword>
<evidence type="ECO:0000259" key="6">
    <source>
        <dbReference type="Pfam" id="PF07571"/>
    </source>
</evidence>
<dbReference type="GO" id="GO:0003743">
    <property type="term" value="F:translation initiation factor activity"/>
    <property type="evidence" value="ECO:0007669"/>
    <property type="project" value="UniProtKB-KW"/>
</dbReference>
<proteinExistence type="inferred from homology"/>
<dbReference type="SUPFAM" id="SSF48371">
    <property type="entry name" value="ARM repeat"/>
    <property type="match status" value="1"/>
</dbReference>
<dbReference type="AlphaFoldDB" id="A0A1Z5JT88"/>
<comment type="subcellular location">
    <subcellularLocation>
        <location evidence="1">Nucleus</location>
    </subcellularLocation>
</comment>
<dbReference type="PANTHER" id="PTHR10221:SF9">
    <property type="entry name" value="TRANSCRIPTION INITIATION FACTOR TFIID SUBUNIT 6"/>
    <property type="match status" value="1"/>
</dbReference>